<dbReference type="Pfam" id="PF01252">
    <property type="entry name" value="Peptidase_A8"/>
    <property type="match status" value="1"/>
</dbReference>
<evidence type="ECO:0000256" key="7">
    <source>
        <dbReference type="ARBA" id="ARBA00022989"/>
    </source>
</evidence>
<evidence type="ECO:0000256" key="2">
    <source>
        <dbReference type="ARBA" id="ARBA00022475"/>
    </source>
</evidence>
<dbReference type="GO" id="GO:0006508">
    <property type="term" value="P:proteolysis"/>
    <property type="evidence" value="ECO:0007669"/>
    <property type="project" value="UniProtKB-KW"/>
</dbReference>
<evidence type="ECO:0000256" key="9">
    <source>
        <dbReference type="HAMAP-Rule" id="MF_00161"/>
    </source>
</evidence>
<evidence type="ECO:0000256" key="6">
    <source>
        <dbReference type="ARBA" id="ARBA00022801"/>
    </source>
</evidence>
<organism evidence="12 13">
    <name type="scientific">Halioglobus japonicus</name>
    <dbReference type="NCBI Taxonomy" id="930805"/>
    <lineage>
        <taxon>Bacteria</taxon>
        <taxon>Pseudomonadati</taxon>
        <taxon>Pseudomonadota</taxon>
        <taxon>Gammaproteobacteria</taxon>
        <taxon>Cellvibrionales</taxon>
        <taxon>Halieaceae</taxon>
        <taxon>Halioglobus</taxon>
    </lineage>
</organism>
<comment type="function">
    <text evidence="9 10">This protein specifically catalyzes the removal of signal peptides from prolipoproteins.</text>
</comment>
<dbReference type="PROSITE" id="PS00855">
    <property type="entry name" value="SPASE_II"/>
    <property type="match status" value="1"/>
</dbReference>
<feature type="active site" evidence="9">
    <location>
        <position position="140"/>
    </location>
</feature>
<proteinExistence type="inferred from homology"/>
<keyword evidence="4 9" id="KW-0812">Transmembrane</keyword>
<comment type="caution">
    <text evidence="9">Lacks conserved residue(s) required for the propagation of feature annotation.</text>
</comment>
<dbReference type="AlphaFoldDB" id="A0AAP8MHR2"/>
<evidence type="ECO:0000256" key="10">
    <source>
        <dbReference type="RuleBase" id="RU000594"/>
    </source>
</evidence>
<dbReference type="PANTHER" id="PTHR33695:SF1">
    <property type="entry name" value="LIPOPROTEIN SIGNAL PEPTIDASE"/>
    <property type="match status" value="1"/>
</dbReference>
<keyword evidence="8 9" id="KW-0472">Membrane</keyword>
<comment type="pathway">
    <text evidence="9">Protein modification; lipoprotein biosynthesis (signal peptide cleavage).</text>
</comment>
<dbReference type="NCBIfam" id="TIGR00077">
    <property type="entry name" value="lspA"/>
    <property type="match status" value="1"/>
</dbReference>
<accession>A0AAP8MHR2</accession>
<gene>
    <name evidence="9 12" type="primary">lspA</name>
    <name evidence="12" type="ORF">C0029_03385</name>
</gene>
<keyword evidence="2 9" id="KW-1003">Cell membrane</keyword>
<reference evidence="12 13" key="1">
    <citation type="submission" date="2018-01" db="EMBL/GenBank/DDBJ databases">
        <title>The draft genome sequence of Halioglobus japonicus S1-36.</title>
        <authorList>
            <person name="Du Z.-J."/>
            <person name="Shi M.-J."/>
        </authorList>
    </citation>
    <scope>NUCLEOTIDE SEQUENCE [LARGE SCALE GENOMIC DNA]</scope>
    <source>
        <strain evidence="12 13">S1-36</strain>
    </source>
</reference>
<evidence type="ECO:0000313" key="12">
    <source>
        <dbReference type="EMBL" id="PLW88151.1"/>
    </source>
</evidence>
<dbReference type="Proteomes" id="UP000235162">
    <property type="component" value="Unassembled WGS sequence"/>
</dbReference>
<keyword evidence="5 9" id="KW-0064">Aspartyl protease</keyword>
<evidence type="ECO:0000256" key="4">
    <source>
        <dbReference type="ARBA" id="ARBA00022692"/>
    </source>
</evidence>
<dbReference type="PANTHER" id="PTHR33695">
    <property type="entry name" value="LIPOPROTEIN SIGNAL PEPTIDASE"/>
    <property type="match status" value="1"/>
</dbReference>
<evidence type="ECO:0000256" key="5">
    <source>
        <dbReference type="ARBA" id="ARBA00022750"/>
    </source>
</evidence>
<dbReference type="PRINTS" id="PR00781">
    <property type="entry name" value="LIPOSIGPTASE"/>
</dbReference>
<dbReference type="PROSITE" id="PS51257">
    <property type="entry name" value="PROKAR_LIPOPROTEIN"/>
    <property type="match status" value="1"/>
</dbReference>
<dbReference type="EC" id="3.4.23.36" evidence="9"/>
<evidence type="ECO:0000256" key="11">
    <source>
        <dbReference type="RuleBase" id="RU004181"/>
    </source>
</evidence>
<dbReference type="InterPro" id="IPR001872">
    <property type="entry name" value="Peptidase_A8"/>
</dbReference>
<comment type="catalytic activity">
    <reaction evidence="9 10">
        <text>Release of signal peptides from bacterial membrane prolipoproteins. Hydrolyzes -Xaa-Yaa-Zaa-|-(S,diacylglyceryl)Cys-, in which Xaa is hydrophobic (preferably Leu), and Yaa (Ala or Ser) and Zaa (Gly or Ala) have small, neutral side chains.</text>
        <dbReference type="EC" id="3.4.23.36"/>
    </reaction>
</comment>
<keyword evidence="7 9" id="KW-1133">Transmembrane helix</keyword>
<dbReference type="EMBL" id="PKUR01000001">
    <property type="protein sequence ID" value="PLW88151.1"/>
    <property type="molecule type" value="Genomic_DNA"/>
</dbReference>
<keyword evidence="3 9" id="KW-0645">Protease</keyword>
<evidence type="ECO:0000256" key="1">
    <source>
        <dbReference type="ARBA" id="ARBA00006139"/>
    </source>
</evidence>
<feature type="transmembrane region" description="Helical" evidence="9">
    <location>
        <begin position="67"/>
        <end position="85"/>
    </location>
</feature>
<evidence type="ECO:0000256" key="3">
    <source>
        <dbReference type="ARBA" id="ARBA00022670"/>
    </source>
</evidence>
<evidence type="ECO:0000256" key="8">
    <source>
        <dbReference type="ARBA" id="ARBA00023136"/>
    </source>
</evidence>
<evidence type="ECO:0000313" key="13">
    <source>
        <dbReference type="Proteomes" id="UP000235162"/>
    </source>
</evidence>
<dbReference type="GO" id="GO:0004190">
    <property type="term" value="F:aspartic-type endopeptidase activity"/>
    <property type="evidence" value="ECO:0007669"/>
    <property type="project" value="UniProtKB-UniRule"/>
</dbReference>
<comment type="similarity">
    <text evidence="1 9 11">Belongs to the peptidase A8 family.</text>
</comment>
<protein>
    <recommendedName>
        <fullName evidence="9">Lipoprotein signal peptidase</fullName>
        <ecNumber evidence="9">3.4.23.36</ecNumber>
    </recommendedName>
    <alternativeName>
        <fullName evidence="9">Prolipoprotein signal peptidase</fullName>
    </alternativeName>
    <alternativeName>
        <fullName evidence="9">Signal peptidase II</fullName>
        <shortName evidence="9">SPase II</shortName>
    </alternativeName>
</protein>
<name>A0AAP8MHR2_9GAMM</name>
<keyword evidence="6 9" id="KW-0378">Hydrolase</keyword>
<dbReference type="HAMAP" id="MF_00161">
    <property type="entry name" value="LspA"/>
    <property type="match status" value="1"/>
</dbReference>
<dbReference type="RefSeq" id="WP_084201192.1">
    <property type="nucleotide sequence ID" value="NZ_BMYL01000001.1"/>
</dbReference>
<dbReference type="GO" id="GO:0005886">
    <property type="term" value="C:plasma membrane"/>
    <property type="evidence" value="ECO:0007669"/>
    <property type="project" value="UniProtKB-SubCell"/>
</dbReference>
<sequence length="158" mass="17097">MLKRAFLVAMIALSVVGCDQTTKYIAQSQLAHDKSHSYFYDSFRLTYAENTGAFLSLGSTLPDTTRFAIFSILVGGVLLGAIIYTLKSPSLTSLEQFGWSLVIGGGLGNLYDRIFNNGAVIDFLNVGIGSVRTGIFNIADMAILLGIALILWPKRHAS</sequence>
<dbReference type="KEGG" id="hja:BST95_14800"/>
<comment type="subcellular location">
    <subcellularLocation>
        <location evidence="9">Cell membrane</location>
        <topology evidence="9">Multi-pass membrane protein</topology>
    </subcellularLocation>
</comment>
<feature type="transmembrane region" description="Helical" evidence="9">
    <location>
        <begin position="134"/>
        <end position="152"/>
    </location>
</feature>
<comment type="caution">
    <text evidence="12">The sequence shown here is derived from an EMBL/GenBank/DDBJ whole genome shotgun (WGS) entry which is preliminary data.</text>
</comment>
<feature type="active site" evidence="9">
    <location>
        <position position="122"/>
    </location>
</feature>
<keyword evidence="13" id="KW-1185">Reference proteome</keyword>